<sequence>MPNIARFISSRQTKEFFFWKKYTTDLTGDSALRKTVVEIQAADLGKVYVHRALLNREVTAFEECGWPCFPSSTVASFVEYLYQGHYTSPPVELLPYYSGSVNTNALAGQARSSNSVTPPPAGPLGYGKAFLTHAGLFILARRGKVLPLASMCLTRLKEVMREARDTAKESMFVENMRTLIRFSYDPCCNGSDGVWEELQKAVCGFMVSQRGWLLEALGSDLICEEEQFAKDLLAEAINLLIDTDKLRVAAENSSEAIRLAAAIPGNRPGRKKKRQALIISILVKSMKSPTLIVWCFSSN</sequence>
<protein>
    <recommendedName>
        <fullName evidence="3">BTB domain-containing protein</fullName>
    </recommendedName>
</protein>
<evidence type="ECO:0000313" key="2">
    <source>
        <dbReference type="Proteomes" id="UP000244722"/>
    </source>
</evidence>
<accession>A0A2T6ZD46</accession>
<keyword evidence="2" id="KW-1185">Reference proteome</keyword>
<organism evidence="1 2">
    <name type="scientific">Tuber borchii</name>
    <name type="common">White truffle</name>
    <dbReference type="NCBI Taxonomy" id="42251"/>
    <lineage>
        <taxon>Eukaryota</taxon>
        <taxon>Fungi</taxon>
        <taxon>Dikarya</taxon>
        <taxon>Ascomycota</taxon>
        <taxon>Pezizomycotina</taxon>
        <taxon>Pezizomycetes</taxon>
        <taxon>Pezizales</taxon>
        <taxon>Tuberaceae</taxon>
        <taxon>Tuber</taxon>
    </lineage>
</organism>
<reference evidence="1 2" key="1">
    <citation type="submission" date="2017-04" db="EMBL/GenBank/DDBJ databases">
        <title>Draft genome sequence of Tuber borchii Vittad., a whitish edible truffle.</title>
        <authorList>
            <consortium name="DOE Joint Genome Institute"/>
            <person name="Murat C."/>
            <person name="Kuo A."/>
            <person name="Barry K.W."/>
            <person name="Clum A."/>
            <person name="Dockter R.B."/>
            <person name="Fauchery L."/>
            <person name="Iotti M."/>
            <person name="Kohler A."/>
            <person name="Labutti K."/>
            <person name="Lindquist E.A."/>
            <person name="Lipzen A."/>
            <person name="Ohm R.A."/>
            <person name="Wang M."/>
            <person name="Grigoriev I.V."/>
            <person name="Zambonelli A."/>
            <person name="Martin F.M."/>
        </authorList>
    </citation>
    <scope>NUCLEOTIDE SEQUENCE [LARGE SCALE GENOMIC DNA]</scope>
    <source>
        <strain evidence="1 2">Tbo3840</strain>
    </source>
</reference>
<gene>
    <name evidence="1" type="ORF">B9Z19DRAFT_1004491</name>
</gene>
<dbReference type="EMBL" id="NESQ01000377">
    <property type="protein sequence ID" value="PUU73418.1"/>
    <property type="molecule type" value="Genomic_DNA"/>
</dbReference>
<evidence type="ECO:0008006" key="3">
    <source>
        <dbReference type="Google" id="ProtNLM"/>
    </source>
</evidence>
<proteinExistence type="predicted"/>
<name>A0A2T6ZD46_TUBBO</name>
<dbReference type="Proteomes" id="UP000244722">
    <property type="component" value="Unassembled WGS sequence"/>
</dbReference>
<dbReference type="AlphaFoldDB" id="A0A2T6ZD46"/>
<comment type="caution">
    <text evidence="1">The sequence shown here is derived from an EMBL/GenBank/DDBJ whole genome shotgun (WGS) entry which is preliminary data.</text>
</comment>
<evidence type="ECO:0000313" key="1">
    <source>
        <dbReference type="EMBL" id="PUU73418.1"/>
    </source>
</evidence>
<dbReference type="OrthoDB" id="5402048at2759"/>